<evidence type="ECO:0000313" key="1">
    <source>
        <dbReference type="EMBL" id="AGB49808.1"/>
    </source>
</evidence>
<dbReference type="EMBL" id="CP003362">
    <property type="protein sequence ID" value="AGB49808.1"/>
    <property type="molecule type" value="Genomic_DNA"/>
</dbReference>
<keyword evidence="2" id="KW-1185">Reference proteome</keyword>
<proteinExistence type="predicted"/>
<organism evidence="1 2">
    <name type="scientific">Methanomethylovorans hollandica (strain DSM 15978 / NBRC 107637 / DMS1)</name>
    <dbReference type="NCBI Taxonomy" id="867904"/>
    <lineage>
        <taxon>Archaea</taxon>
        <taxon>Methanobacteriati</taxon>
        <taxon>Methanobacteriota</taxon>
        <taxon>Stenosarchaea group</taxon>
        <taxon>Methanomicrobia</taxon>
        <taxon>Methanosarcinales</taxon>
        <taxon>Methanosarcinaceae</taxon>
        <taxon>Methanomethylovorans</taxon>
    </lineage>
</organism>
<gene>
    <name evidence="1" type="ordered locus">Metho_1614</name>
</gene>
<dbReference type="STRING" id="867904.Metho_1614"/>
<dbReference type="HOGENOM" id="CLU_007726_0_0_2"/>
<dbReference type="AlphaFoldDB" id="L0L0C7"/>
<dbReference type="RefSeq" id="WP_015324973.1">
    <property type="nucleotide sequence ID" value="NC_019977.1"/>
</dbReference>
<protein>
    <submittedName>
        <fullName evidence="1">Uncharacterized protein</fullName>
    </submittedName>
</protein>
<dbReference type="InterPro" id="IPR011749">
    <property type="entry name" value="CHP02243"/>
</dbReference>
<sequence length="1224" mass="137427">MRAPQISQMNAETILADIRKKASFYVPEWNTEDERDFGVGLSRIFANMTDTITSRLNEAPHKHFLSFLEMLDFSLIPASPARVPLTFVLSEGTSENVLIESSVQASAEGPDGKPVIFETETNIIATPSKLVSVYSVIKDKDEIFEHTVAINGTAPAELFTGDSSLQEHVLYIGDENLFNLQEGYISVLFCGSDVNLLRKLGYNDTEKQKGLAEWKYGVKIKEKKDGKEVEAIRWCRFGSVAVNGNQVIIKKDPATGECKAIENEAVISDKVAINGIESRWIKCEISENQIDEFKDLSLTGLKVSISPMQTSVHKSESVKKVQGIGDVFYSKLAGNNIPNKIETLDQLLKLNEEELAFRLQCSRKRAQNILEAARKQFFDKTVETAHMESKDTSSNTDLQGIVPDLLYYNDTPIPIESPEKTLYPFGTKPQIYDTFYIACEDAFSKKGYKVSLNFSLDHGNPSSSDRSDIPILSWEYWDGESWSILKIDESDKKNLSDNTECAKRSNSRRATASDFISMVLTISDMPDVKPVRVNGKENYWIRTRLVGGNYGKEYEINGNSVNPGSFCPPKIKDLKILYDGTGKETQPEYIFATNNIESKNCLDELKTNARSRPFLALPDTYPAVYFGFDRELKKGPFSLFINIDESLEYPESFTPKAKWQYLSDEDPEEWKELEVLDKTSGFKKMEMVKFTVPEKMKASQLFGAEDLYWIRAVITGDLFNRELFVTDSQNSLPPQQYIMHLKKKRPSIYRNLVMKGLDLSRIEPLKVMDFPVVLNPKMVLNAPKADEQRLIKGSDASTPIKILDVEEIKECEKEFELFNIDMMPEDLEKLPPKVLGFYFNSVWAVQSRTIRDEILGSGNGEANQKFSLINTPVINETIWVNENTALSEKEKQILLEGPGNLILRKNDRGNILEFWVKWTAVHDFFESTGKGRHYIIDRTSGEVSFGDGKHGMLPPIGANNIRATYSIGGGRSGNLEALAISKLQSSIAFADKVFNPVSSEGGSETEDIESLLNRAPVILKHRNRAMAAEDYEWLAKEASRNVSRVKVLPNFNSEGKFSTGCVTVIIVPASSDPQPVPPTELKRQVTEYLTERCPAVVNLNVMAPSYVKIDVGAELVTGVIDEMPIVEMEAKRRITEFLHPLTGSAEGKGWGFGFAPCISDIYSILEKIEDVDHVNNVTISLHNSSKVMKIDDASAMVKLPEYALPCNGEHEITVKWENSKKEGN</sequence>
<dbReference type="KEGG" id="mhz:Metho_1614"/>
<dbReference type="Proteomes" id="UP000010866">
    <property type="component" value="Chromosome"/>
</dbReference>
<dbReference type="Gene3D" id="1.10.150.20">
    <property type="entry name" value="5' to 3' exonuclease, C-terminal subdomain"/>
    <property type="match status" value="1"/>
</dbReference>
<reference evidence="2" key="1">
    <citation type="submission" date="2012-02" db="EMBL/GenBank/DDBJ databases">
        <title>Complete sequence of chromosome of Methanomethylovorans hollandica DSM 15978.</title>
        <authorList>
            <person name="Lucas S."/>
            <person name="Copeland A."/>
            <person name="Lapidus A."/>
            <person name="Glavina del Rio T."/>
            <person name="Dalin E."/>
            <person name="Tice H."/>
            <person name="Bruce D."/>
            <person name="Goodwin L."/>
            <person name="Pitluck S."/>
            <person name="Peters L."/>
            <person name="Mikhailova N."/>
            <person name="Held B."/>
            <person name="Kyrpides N."/>
            <person name="Mavromatis K."/>
            <person name="Ivanova N."/>
            <person name="Brettin T."/>
            <person name="Detter J.C."/>
            <person name="Han C."/>
            <person name="Larimer F."/>
            <person name="Land M."/>
            <person name="Hauser L."/>
            <person name="Markowitz V."/>
            <person name="Cheng J.-F."/>
            <person name="Hugenholtz P."/>
            <person name="Woyke T."/>
            <person name="Wu D."/>
            <person name="Spring S."/>
            <person name="Schroeder M."/>
            <person name="Brambilla E."/>
            <person name="Klenk H.-P."/>
            <person name="Eisen J.A."/>
        </authorList>
    </citation>
    <scope>NUCLEOTIDE SEQUENCE [LARGE SCALE GENOMIC DNA]</scope>
    <source>
        <strain evidence="2">DSM 15978 / NBRC 107637 / DMS1</strain>
    </source>
</reference>
<dbReference type="NCBIfam" id="TIGR02243">
    <property type="entry name" value="putative baseplate assembly protein"/>
    <property type="match status" value="1"/>
</dbReference>
<evidence type="ECO:0000313" key="2">
    <source>
        <dbReference type="Proteomes" id="UP000010866"/>
    </source>
</evidence>
<dbReference type="GeneID" id="14406127"/>
<accession>L0L0C7</accession>
<name>L0L0C7_METHD</name>
<dbReference type="OrthoDB" id="148404at2157"/>